<dbReference type="AlphaFoldDB" id="A0A9N9J0G9"/>
<comment type="caution">
    <text evidence="1">The sequence shown here is derived from an EMBL/GenBank/DDBJ whole genome shotgun (WGS) entry which is preliminary data.</text>
</comment>
<proteinExistence type="predicted"/>
<feature type="non-terminal residue" evidence="1">
    <location>
        <position position="1"/>
    </location>
</feature>
<feature type="non-terminal residue" evidence="1">
    <location>
        <position position="130"/>
    </location>
</feature>
<reference evidence="1" key="1">
    <citation type="submission" date="2021-06" db="EMBL/GenBank/DDBJ databases">
        <authorList>
            <person name="Kallberg Y."/>
            <person name="Tangrot J."/>
            <person name="Rosling A."/>
        </authorList>
    </citation>
    <scope>NUCLEOTIDE SEQUENCE</scope>
    <source>
        <strain evidence="1">UK204</strain>
    </source>
</reference>
<dbReference type="EMBL" id="CAJVPQ010020635">
    <property type="protein sequence ID" value="CAG8756552.1"/>
    <property type="molecule type" value="Genomic_DNA"/>
</dbReference>
<accession>A0A9N9J0G9</accession>
<sequence>TICNWQNFQCQLNTIIFLTISEDREQDAEENFVFTWLRDLSLSRRAHQIQIIVKLMCDPVERLYSSKRVQTLNTSASILVQQINQVKKPNSMNMPLNRNLKDAIRKLNQKSIVKPVKRQKKTSAELDKCK</sequence>
<evidence type="ECO:0000313" key="2">
    <source>
        <dbReference type="Proteomes" id="UP000789570"/>
    </source>
</evidence>
<keyword evidence="2" id="KW-1185">Reference proteome</keyword>
<dbReference type="Proteomes" id="UP000789570">
    <property type="component" value="Unassembled WGS sequence"/>
</dbReference>
<protein>
    <submittedName>
        <fullName evidence="1">15573_t:CDS:1</fullName>
    </submittedName>
</protein>
<organism evidence="1 2">
    <name type="scientific">Funneliformis caledonium</name>
    <dbReference type="NCBI Taxonomy" id="1117310"/>
    <lineage>
        <taxon>Eukaryota</taxon>
        <taxon>Fungi</taxon>
        <taxon>Fungi incertae sedis</taxon>
        <taxon>Mucoromycota</taxon>
        <taxon>Glomeromycotina</taxon>
        <taxon>Glomeromycetes</taxon>
        <taxon>Glomerales</taxon>
        <taxon>Glomeraceae</taxon>
        <taxon>Funneliformis</taxon>
    </lineage>
</organism>
<evidence type="ECO:0000313" key="1">
    <source>
        <dbReference type="EMBL" id="CAG8756552.1"/>
    </source>
</evidence>
<name>A0A9N9J0G9_9GLOM</name>
<gene>
    <name evidence="1" type="ORF">FCALED_LOCUS16657</name>
</gene>